<dbReference type="Proteomes" id="UP000198280">
    <property type="component" value="Unassembled WGS sequence"/>
</dbReference>
<protein>
    <submittedName>
        <fullName evidence="2">Uncharacterized protein</fullName>
    </submittedName>
</protein>
<feature type="compositionally biased region" description="Low complexity" evidence="1">
    <location>
        <begin position="243"/>
        <end position="283"/>
    </location>
</feature>
<dbReference type="AlphaFoldDB" id="A0A239CTR0"/>
<gene>
    <name evidence="2" type="ORF">SAMN05216252_104186</name>
</gene>
<evidence type="ECO:0000313" key="2">
    <source>
        <dbReference type="EMBL" id="SNS22914.1"/>
    </source>
</evidence>
<keyword evidence="3" id="KW-1185">Reference proteome</keyword>
<feature type="region of interest" description="Disordered" evidence="1">
    <location>
        <begin position="106"/>
        <end position="283"/>
    </location>
</feature>
<feature type="compositionally biased region" description="Low complexity" evidence="1">
    <location>
        <begin position="106"/>
        <end position="120"/>
    </location>
</feature>
<feature type="compositionally biased region" description="Pro residues" evidence="1">
    <location>
        <begin position="160"/>
        <end position="172"/>
    </location>
</feature>
<proteinExistence type="predicted"/>
<dbReference type="EMBL" id="FZOF01000004">
    <property type="protein sequence ID" value="SNS22914.1"/>
    <property type="molecule type" value="Genomic_DNA"/>
</dbReference>
<evidence type="ECO:0000256" key="1">
    <source>
        <dbReference type="SAM" id="MobiDB-lite"/>
    </source>
</evidence>
<reference evidence="2 3" key="1">
    <citation type="submission" date="2017-06" db="EMBL/GenBank/DDBJ databases">
        <authorList>
            <person name="Kim H.J."/>
            <person name="Triplett B.A."/>
        </authorList>
    </citation>
    <scope>NUCLEOTIDE SEQUENCE [LARGE SCALE GENOMIC DNA]</scope>
    <source>
        <strain evidence="2 3">CGMCC 4.1858</strain>
    </source>
</reference>
<sequence>MLIGSPRPAPRFTYNWPSGYAARSRCASRLANVDLPTPGGPAIATTRAPPAIAARSAASSASLPVKSATSGGSCAGVRRGAGSVATAVEGAAGSCRRCCHRASPAAATAPAPTAGQAQTANGRSAGGRTPPVATFTATARATDTTPDASARSASTQPRRTAPPPRPPSPGPAQDPANPTPRGSAQPHGSGGRPGTGTRRGAWSPPVDAGPAAGSAGARRRGRTPEVPVASRVCGPVDARTYRRPASPGRPRPRPGVCRGSTRARSPGPSSCPGAAAGRGGAARPRVLYGPSCRVAGRHRLHDAGQVLGRAPGRVGGLRTPGAPRAADGRAWAGRRRRQTRHPGFLRAHAGCPCRRTGRGRGTPAWGLAAEPRSRRHSLWSTWAIVRRAARRAGRYAPRTAMAMPVRARAVRAAGCQTSVMYGGRVMSTASTMRGTTCL</sequence>
<name>A0A239CTR0_9ACTN</name>
<feature type="compositionally biased region" description="Low complexity" evidence="1">
    <location>
        <begin position="319"/>
        <end position="331"/>
    </location>
</feature>
<accession>A0A239CTR0</accession>
<feature type="compositionally biased region" description="Low complexity" evidence="1">
    <location>
        <begin position="128"/>
        <end position="159"/>
    </location>
</feature>
<feature type="region of interest" description="Disordered" evidence="1">
    <location>
        <begin position="58"/>
        <end position="77"/>
    </location>
</feature>
<organism evidence="2 3">
    <name type="scientific">Actinacidiphila glaucinigra</name>
    <dbReference type="NCBI Taxonomy" id="235986"/>
    <lineage>
        <taxon>Bacteria</taxon>
        <taxon>Bacillati</taxon>
        <taxon>Actinomycetota</taxon>
        <taxon>Actinomycetes</taxon>
        <taxon>Kitasatosporales</taxon>
        <taxon>Streptomycetaceae</taxon>
        <taxon>Actinacidiphila</taxon>
    </lineage>
</organism>
<feature type="region of interest" description="Disordered" evidence="1">
    <location>
        <begin position="307"/>
        <end position="338"/>
    </location>
</feature>
<evidence type="ECO:0000313" key="3">
    <source>
        <dbReference type="Proteomes" id="UP000198280"/>
    </source>
</evidence>